<dbReference type="OrthoDB" id="2448405at2759"/>
<evidence type="ECO:0000259" key="4">
    <source>
        <dbReference type="PROSITE" id="PS50836"/>
    </source>
</evidence>
<dbReference type="PANTHER" id="PTHR24036">
    <property type="entry name" value="SKELETOR-RELATED"/>
    <property type="match status" value="1"/>
</dbReference>
<dbReference type="Pfam" id="PF10517">
    <property type="entry name" value="DM13"/>
    <property type="match status" value="2"/>
</dbReference>
<evidence type="ECO:0008006" key="8">
    <source>
        <dbReference type="Google" id="ProtNLM"/>
    </source>
</evidence>
<feature type="region of interest" description="Disordered" evidence="2">
    <location>
        <begin position="1062"/>
        <end position="1238"/>
    </location>
</feature>
<feature type="domain" description="DOMON" evidence="4">
    <location>
        <begin position="286"/>
        <end position="418"/>
    </location>
</feature>
<accession>A0A8I6TBY8</accession>
<name>A0A8I6TBY8_CIMLE</name>
<dbReference type="Proteomes" id="UP000494040">
    <property type="component" value="Unassembled WGS sequence"/>
</dbReference>
<dbReference type="CDD" id="cd09631">
    <property type="entry name" value="DOMON_DOH"/>
    <property type="match status" value="1"/>
</dbReference>
<feature type="compositionally biased region" description="Polar residues" evidence="2">
    <location>
        <begin position="1073"/>
        <end position="1088"/>
    </location>
</feature>
<feature type="compositionally biased region" description="Basic and acidic residues" evidence="2">
    <location>
        <begin position="1127"/>
        <end position="1138"/>
    </location>
</feature>
<dbReference type="InterPro" id="IPR019545">
    <property type="entry name" value="DM13_domain"/>
</dbReference>
<feature type="chain" id="PRO_5035248667" description="Protein Skeletor" evidence="3">
    <location>
        <begin position="30"/>
        <end position="1273"/>
    </location>
</feature>
<dbReference type="SMART" id="SM00686">
    <property type="entry name" value="DM13"/>
    <property type="match status" value="2"/>
</dbReference>
<dbReference type="GeneID" id="106662547"/>
<evidence type="ECO:0000256" key="3">
    <source>
        <dbReference type="SAM" id="SignalP"/>
    </source>
</evidence>
<keyword evidence="3" id="KW-0732">Signal</keyword>
<feature type="compositionally biased region" description="Basic and acidic residues" evidence="2">
    <location>
        <begin position="1199"/>
        <end position="1238"/>
    </location>
</feature>
<feature type="domain" description="DM13" evidence="5">
    <location>
        <begin position="150"/>
        <end position="257"/>
    </location>
</feature>
<proteinExistence type="predicted"/>
<feature type="compositionally biased region" description="Low complexity" evidence="2">
    <location>
        <begin position="1172"/>
        <end position="1191"/>
    </location>
</feature>
<dbReference type="CTD" id="131892018"/>
<evidence type="ECO:0000256" key="1">
    <source>
        <dbReference type="ARBA" id="ARBA00022737"/>
    </source>
</evidence>
<protein>
    <recommendedName>
        <fullName evidence="8">Protein Skeletor</fullName>
    </recommendedName>
</protein>
<dbReference type="InterPro" id="IPR005018">
    <property type="entry name" value="DOMON_domain"/>
</dbReference>
<organism evidence="6 7">
    <name type="scientific">Cimex lectularius</name>
    <name type="common">Bed bug</name>
    <name type="synonym">Acanthia lectularia</name>
    <dbReference type="NCBI Taxonomy" id="79782"/>
    <lineage>
        <taxon>Eukaryota</taxon>
        <taxon>Metazoa</taxon>
        <taxon>Ecdysozoa</taxon>
        <taxon>Arthropoda</taxon>
        <taxon>Hexapoda</taxon>
        <taxon>Insecta</taxon>
        <taxon>Pterygota</taxon>
        <taxon>Neoptera</taxon>
        <taxon>Paraneoptera</taxon>
        <taxon>Hemiptera</taxon>
        <taxon>Heteroptera</taxon>
        <taxon>Panheteroptera</taxon>
        <taxon>Cimicomorpha</taxon>
        <taxon>Cimicidae</taxon>
        <taxon>Cimex</taxon>
    </lineage>
</organism>
<sequence length="1273" mass="141150">MVSVAMMPPLTALLLGVISLTTTIHGTEGAVEYYGKFLGHLSRLMHSVSGDVYAVDVRTLHIRDFTYDGAGPAAFFYAGNSKTVGPGGFRVRDETGSERVLKSYNKKHITVTLPDGKTLNNIKWFSVWCDEFQVNFGSIQIPPGLDYPKPQKIGHLAGVHAVSSENIVVVDAQTLLIPSFSYDGEAPDAKFWVGRGPNPSPQGIRIPDENGKITPLRKYVRKTIVLTLPGDLTVFDIGHFGVWCEAFTVDFGHIQIPSGLNVPPSLKMLGVSPQSKLNCEVLSDDLAYEVRWAIAGDSVVIQLVAKLEDGEYMSFGLSGEEDHSAMVGGDVVVAWVDQNSLNGYAHDYYLDAKSQCAGTRGSCPDYVIEPNTENVRLLNAALVNGYSIVTYQRPLKAHDGLDRPILTTKSQPVIWAVGPLNSKLEVSYHSVTSKGDVFLDFGRPPKWNCPIPESDHTAESSNVENISNLPVVSRKPQVTTEVASTYKTPPPPSPVPPLKNGAWVIPPIQCNEPDDGVFYAQMGPAGGKRGYPAITGHVGWGIAYYINGLLIPEIHVVRGKTYNFVVEGGTESSVPAKFHPMYITDDPIGGYQHKTPEERRKVNIYAGAELNKKGDVVPTGIGRLCNWTPDPNKPDAGDFASFGAYQRTLTLICDNGEPALIQWTPDKNTPDTVYYQCFSHRYLGWKIHVHDRCDLPPAAGSNPVPSIALPDDELVAKPSIMVTTRVKPDFPPQTIADTNLKNVTKNSFPYKIVKPAYNIKRPNMSDDYVIPVREDVEDIPETTTVKLTVQNVSMEIPHAMPLMKGPPVRNGLIRPVNRRPMIVVRRPVQQMMKPHSPHLGGRPIMMHHAASQARPVIIKKPVIRHPQRPVMMHPNHFQRPIIGAMPVVPQNPIMPPSRPMAPAQAPHPKPIYVHKFKKPLPSHVTPSPEKTKHKMHPSQMISQSAEDQTTRLPIAVNTGFNPGSLVIESGFKPIIQTPQAVAEERVSEVDYDDDGNEGVINVENTDGQKSQTEMFEPMFIPSPLDSNIKHIKKATTEPLKKIRKPYRPVVVRRPIYNDVPLFRSEPDDETPMGNENSKTFYVSPNHQPSYDGKQMTEETVPALPPNHKLNSRGSEQLEKTAQYVPFKGEDSPTTKHSENVPQSEEDSNPYALPLKSEDSKQRGNDTTTKLTSARQEPQPEAAEVEVVTASVIEEEDKELNESEKVENINREKRSARHEGHDHDHDHDHDHSMHDHSMHDHSAHEHMNQNKNYATTVIPFLSLYLLCLSLLKLC</sequence>
<dbReference type="PROSITE" id="PS50836">
    <property type="entry name" value="DOMON"/>
    <property type="match status" value="1"/>
</dbReference>
<dbReference type="PROSITE" id="PS51549">
    <property type="entry name" value="DM13"/>
    <property type="match status" value="2"/>
</dbReference>
<dbReference type="InterPro" id="IPR057443">
    <property type="entry name" value="At5g54830-like"/>
</dbReference>
<evidence type="ECO:0000259" key="5">
    <source>
        <dbReference type="PROSITE" id="PS51549"/>
    </source>
</evidence>
<feature type="domain" description="DM13" evidence="5">
    <location>
        <begin position="35"/>
        <end position="142"/>
    </location>
</feature>
<dbReference type="InterPro" id="IPR052126">
    <property type="entry name" value="Spindle_Org/Thrombomodulin"/>
</dbReference>
<evidence type="ECO:0000313" key="6">
    <source>
        <dbReference type="EnsemblMetazoa" id="XP_014242209.2"/>
    </source>
</evidence>
<dbReference type="AlphaFoldDB" id="A0A8I6TBY8"/>
<dbReference type="PANTHER" id="PTHR24036:SF13">
    <property type="entry name" value="PROTEIN SKELETOR, ISOFORMS D_E"/>
    <property type="match status" value="1"/>
</dbReference>
<evidence type="ECO:0000256" key="2">
    <source>
        <dbReference type="SAM" id="MobiDB-lite"/>
    </source>
</evidence>
<dbReference type="Pfam" id="PF25489">
    <property type="entry name" value="At5g54830"/>
    <property type="match status" value="1"/>
</dbReference>
<reference evidence="6" key="1">
    <citation type="submission" date="2022-01" db="UniProtKB">
        <authorList>
            <consortium name="EnsemblMetazoa"/>
        </authorList>
    </citation>
    <scope>IDENTIFICATION</scope>
</reference>
<feature type="signal peptide" evidence="3">
    <location>
        <begin position="1"/>
        <end position="29"/>
    </location>
</feature>
<dbReference type="SMART" id="SM00664">
    <property type="entry name" value="DoH"/>
    <property type="match status" value="1"/>
</dbReference>
<dbReference type="RefSeq" id="XP_014242209.2">
    <property type="nucleotide sequence ID" value="XM_014386723.2"/>
</dbReference>
<dbReference type="Pfam" id="PF03351">
    <property type="entry name" value="DOMON"/>
    <property type="match status" value="1"/>
</dbReference>
<dbReference type="EnsemblMetazoa" id="XM_014386723.2">
    <property type="protein sequence ID" value="XP_014242209.2"/>
    <property type="gene ID" value="LOC106662547"/>
</dbReference>
<keyword evidence="1" id="KW-0677">Repeat</keyword>
<keyword evidence="7" id="KW-1185">Reference proteome</keyword>
<dbReference type="InterPro" id="IPR045266">
    <property type="entry name" value="DOH_DOMON"/>
</dbReference>
<dbReference type="KEGG" id="clec:106662547"/>
<evidence type="ECO:0000313" key="7">
    <source>
        <dbReference type="Proteomes" id="UP000494040"/>
    </source>
</evidence>